<organism evidence="3 4">
    <name type="scientific">Parvicella tangerina</name>
    <dbReference type="NCBI Taxonomy" id="2829795"/>
    <lineage>
        <taxon>Bacteria</taxon>
        <taxon>Pseudomonadati</taxon>
        <taxon>Bacteroidota</taxon>
        <taxon>Flavobacteriia</taxon>
        <taxon>Flavobacteriales</taxon>
        <taxon>Parvicellaceae</taxon>
        <taxon>Parvicella</taxon>
    </lineage>
</organism>
<protein>
    <recommendedName>
        <fullName evidence="5">Outer membrane lipoprotein carrier protein LolA</fullName>
    </recommendedName>
</protein>
<proteinExistence type="predicted"/>
<evidence type="ECO:0000313" key="3">
    <source>
        <dbReference type="EMBL" id="CAG5083575.1"/>
    </source>
</evidence>
<name>A0A916JNX3_9FLAO</name>
<dbReference type="SUPFAM" id="SSF89392">
    <property type="entry name" value="Prokaryotic lipoproteins and lipoprotein localization factors"/>
    <property type="match status" value="1"/>
</dbReference>
<evidence type="ECO:0000256" key="1">
    <source>
        <dbReference type="ARBA" id="ARBA00022729"/>
    </source>
</evidence>
<dbReference type="KEGG" id="ptan:CRYO30217_02234"/>
<evidence type="ECO:0000256" key="2">
    <source>
        <dbReference type="SAM" id="SignalP"/>
    </source>
</evidence>
<accession>A0A916JNX3</accession>
<feature type="chain" id="PRO_5037849447" description="Outer membrane lipoprotein carrier protein LolA" evidence="2">
    <location>
        <begin position="20"/>
        <end position="210"/>
    </location>
</feature>
<dbReference type="Gene3D" id="2.50.20.10">
    <property type="entry name" value="Lipoprotein localisation LolA/LolB/LppX"/>
    <property type="match status" value="1"/>
</dbReference>
<dbReference type="Proteomes" id="UP000683507">
    <property type="component" value="Chromosome"/>
</dbReference>
<dbReference type="PANTHER" id="PTHR35869">
    <property type="entry name" value="OUTER-MEMBRANE LIPOPROTEIN CARRIER PROTEIN"/>
    <property type="match status" value="1"/>
</dbReference>
<dbReference type="AlphaFoldDB" id="A0A916JNX3"/>
<dbReference type="CDD" id="cd16325">
    <property type="entry name" value="LolA"/>
    <property type="match status" value="1"/>
</dbReference>
<feature type="signal peptide" evidence="2">
    <location>
        <begin position="1"/>
        <end position="19"/>
    </location>
</feature>
<dbReference type="InterPro" id="IPR029046">
    <property type="entry name" value="LolA/LolB/LppX"/>
</dbReference>
<dbReference type="RefSeq" id="WP_258542465.1">
    <property type="nucleotide sequence ID" value="NZ_OU015584.1"/>
</dbReference>
<dbReference type="EMBL" id="OU015584">
    <property type="protein sequence ID" value="CAG5083575.1"/>
    <property type="molecule type" value="Genomic_DNA"/>
</dbReference>
<sequence length="210" mass="23967">MKKLLTLLILGTVAVSSVAQENDEKAKKILDKISEESKSYKTVEVDFKLVIKGGDMNSNQSGTAKVKDGKYYYETETTKVYSDGETVWTYMVEENECYIDNLEDLDGGINPGEILNIWEDNFKYQYNKEISATEHEIKLHPVDAKDSKYHTVIVTVDTEKNQIKKAVIKTKENVLILFTITSFTPNVEIKDEAFTWNKAKFKGVSEIDNR</sequence>
<evidence type="ECO:0000313" key="4">
    <source>
        <dbReference type="Proteomes" id="UP000683507"/>
    </source>
</evidence>
<keyword evidence="1 2" id="KW-0732">Signal</keyword>
<reference evidence="3" key="1">
    <citation type="submission" date="2021-04" db="EMBL/GenBank/DDBJ databases">
        <authorList>
            <person name="Rodrigo-Torres L."/>
            <person name="Arahal R. D."/>
            <person name="Lucena T."/>
        </authorList>
    </citation>
    <scope>NUCLEOTIDE SEQUENCE</scope>
    <source>
        <strain evidence="3">AS29M-1</strain>
    </source>
</reference>
<gene>
    <name evidence="3" type="ORF">CRYO30217_02234</name>
</gene>
<dbReference type="Pfam" id="PF16584">
    <property type="entry name" value="LolA_2"/>
    <property type="match status" value="1"/>
</dbReference>
<keyword evidence="4" id="KW-1185">Reference proteome</keyword>
<dbReference type="InterPro" id="IPR004564">
    <property type="entry name" value="OM_lipoprot_carrier_LolA-like"/>
</dbReference>
<evidence type="ECO:0008006" key="5">
    <source>
        <dbReference type="Google" id="ProtNLM"/>
    </source>
</evidence>
<dbReference type="PANTHER" id="PTHR35869:SF1">
    <property type="entry name" value="OUTER-MEMBRANE LIPOPROTEIN CARRIER PROTEIN"/>
    <property type="match status" value="1"/>
</dbReference>